<dbReference type="InterPro" id="IPR006674">
    <property type="entry name" value="HD_domain"/>
</dbReference>
<dbReference type="PROSITE" id="PS51831">
    <property type="entry name" value="HD"/>
    <property type="match status" value="1"/>
</dbReference>
<dbReference type="PANTHER" id="PTHR35795:SF1">
    <property type="entry name" value="BIS(5'-NUCLEOSYL)-TETRAPHOSPHATASE, SYMMETRICAL"/>
    <property type="match status" value="1"/>
</dbReference>
<evidence type="ECO:0000313" key="8">
    <source>
        <dbReference type="EMBL" id="PKU52067.1"/>
    </source>
</evidence>
<evidence type="ECO:0000259" key="7">
    <source>
        <dbReference type="PROSITE" id="PS51831"/>
    </source>
</evidence>
<evidence type="ECO:0000256" key="4">
    <source>
        <dbReference type="ARBA" id="ARBA00022801"/>
    </source>
</evidence>
<dbReference type="Proteomes" id="UP000234956">
    <property type="component" value="Unassembled WGS sequence"/>
</dbReference>
<dbReference type="InterPro" id="IPR051094">
    <property type="entry name" value="Diverse_Catalytic_Enzymes"/>
</dbReference>
<comment type="catalytic activity">
    <reaction evidence="6">
        <text>P(1),P(4)-bis(5'-adenosyl) tetraphosphate + H2O = 2 ADP + 2 H(+)</text>
        <dbReference type="Rhea" id="RHEA:24252"/>
        <dbReference type="ChEBI" id="CHEBI:15377"/>
        <dbReference type="ChEBI" id="CHEBI:15378"/>
        <dbReference type="ChEBI" id="CHEBI:58141"/>
        <dbReference type="ChEBI" id="CHEBI:456216"/>
        <dbReference type="EC" id="3.6.1.41"/>
    </reaction>
</comment>
<dbReference type="AlphaFoldDB" id="A0A2I0V194"/>
<keyword evidence="2" id="KW-0479">Metal-binding</keyword>
<comment type="caution">
    <text evidence="8">The sequence shown here is derived from an EMBL/GenBank/DDBJ whole genome shotgun (WGS) entry which is preliminary data.</text>
</comment>
<keyword evidence="3" id="KW-0547">Nucleotide-binding</keyword>
<dbReference type="SMART" id="SM00471">
    <property type="entry name" value="HDc"/>
    <property type="match status" value="1"/>
</dbReference>
<dbReference type="InterPro" id="IPR005249">
    <property type="entry name" value="YqeK"/>
</dbReference>
<evidence type="ECO:0000256" key="6">
    <source>
        <dbReference type="ARBA" id="ARBA00049417"/>
    </source>
</evidence>
<keyword evidence="4 8" id="KW-0378">Hydrolase</keyword>
<evidence type="ECO:0000256" key="5">
    <source>
        <dbReference type="ARBA" id="ARBA00023004"/>
    </source>
</evidence>
<dbReference type="NCBIfam" id="TIGR00277">
    <property type="entry name" value="HDIG"/>
    <property type="match status" value="1"/>
</dbReference>
<dbReference type="EC" id="3.6.1.41" evidence="1"/>
<reference evidence="8 9" key="1">
    <citation type="submission" date="2017-10" db="EMBL/GenBank/DDBJ databases">
        <title>Draft genome of Lysinibacillus fusiformis strain Juneja, a laboratory-derived pathogen of Drosophila melanogaster.</title>
        <authorList>
            <person name="Smith B.R."/>
            <person name="Unckless R.L."/>
        </authorList>
    </citation>
    <scope>NUCLEOTIDE SEQUENCE [LARGE SCALE GENOMIC DNA]</scope>
    <source>
        <strain evidence="8 9">Juneja</strain>
    </source>
</reference>
<evidence type="ECO:0000256" key="1">
    <source>
        <dbReference type="ARBA" id="ARBA00012506"/>
    </source>
</evidence>
<evidence type="ECO:0000313" key="9">
    <source>
        <dbReference type="Proteomes" id="UP000234956"/>
    </source>
</evidence>
<feature type="domain" description="HD" evidence="7">
    <location>
        <begin position="18"/>
        <end position="132"/>
    </location>
</feature>
<gene>
    <name evidence="8" type="ORF">CRI88_06770</name>
</gene>
<accession>A0A2I0V194</accession>
<sequence>MEREQYLAAIKPRMPEKRYIHTIGVMETAIDLAQKYGEDVKKAEIAAILHDIAKYEDIEWMENIVRDENLDPQLIGWGSELLHGPVGAYIAQSEFGITDDELLNAIRFHTTGRVGMSRLEKIIFVADMIEPNRRFDGVERLRKKAQKNLDKAMSACVRHTLAFLIDTKQPIYPLSIECYNDTMNREDSEG</sequence>
<dbReference type="Gene3D" id="1.10.3210.10">
    <property type="entry name" value="Hypothetical protein af1432"/>
    <property type="match status" value="1"/>
</dbReference>
<dbReference type="NCBIfam" id="TIGR00488">
    <property type="entry name" value="bis(5'-nucleosyl)-tetraphosphatase (symmetrical) YqeK"/>
    <property type="match status" value="1"/>
</dbReference>
<protein>
    <recommendedName>
        <fullName evidence="1">bis(5'-nucleosyl)-tetraphosphatase (symmetrical)</fullName>
        <ecNumber evidence="1">3.6.1.41</ecNumber>
    </recommendedName>
</protein>
<dbReference type="GO" id="GO:0046872">
    <property type="term" value="F:metal ion binding"/>
    <property type="evidence" value="ECO:0007669"/>
    <property type="project" value="UniProtKB-KW"/>
</dbReference>
<keyword evidence="5" id="KW-0408">Iron</keyword>
<dbReference type="InterPro" id="IPR003607">
    <property type="entry name" value="HD/PDEase_dom"/>
</dbReference>
<dbReference type="GO" id="GO:0000166">
    <property type="term" value="F:nucleotide binding"/>
    <property type="evidence" value="ECO:0007669"/>
    <property type="project" value="UniProtKB-KW"/>
</dbReference>
<dbReference type="PANTHER" id="PTHR35795">
    <property type="entry name" value="SLR1885 PROTEIN"/>
    <property type="match status" value="1"/>
</dbReference>
<dbReference type="SUPFAM" id="SSF109604">
    <property type="entry name" value="HD-domain/PDEase-like"/>
    <property type="match status" value="1"/>
</dbReference>
<name>A0A2I0V194_9BACI</name>
<dbReference type="EMBL" id="PDFK01000002">
    <property type="protein sequence ID" value="PKU52067.1"/>
    <property type="molecule type" value="Genomic_DNA"/>
</dbReference>
<evidence type="ECO:0000256" key="3">
    <source>
        <dbReference type="ARBA" id="ARBA00022741"/>
    </source>
</evidence>
<dbReference type="RefSeq" id="WP_036121894.1">
    <property type="nucleotide sequence ID" value="NZ_PDFK01000002.1"/>
</dbReference>
<evidence type="ECO:0000256" key="2">
    <source>
        <dbReference type="ARBA" id="ARBA00022723"/>
    </source>
</evidence>
<organism evidence="8 9">
    <name type="scientific">Lysinibacillus fusiformis</name>
    <dbReference type="NCBI Taxonomy" id="28031"/>
    <lineage>
        <taxon>Bacteria</taxon>
        <taxon>Bacillati</taxon>
        <taxon>Bacillota</taxon>
        <taxon>Bacilli</taxon>
        <taxon>Bacillales</taxon>
        <taxon>Bacillaceae</taxon>
        <taxon>Lysinibacillus</taxon>
    </lineage>
</organism>
<dbReference type="GO" id="GO:0008803">
    <property type="term" value="F:bis(5'-nucleosyl)-tetraphosphatase (symmetrical) activity"/>
    <property type="evidence" value="ECO:0007669"/>
    <property type="project" value="UniProtKB-EC"/>
</dbReference>
<proteinExistence type="predicted"/>
<dbReference type="CDD" id="cd00077">
    <property type="entry name" value="HDc"/>
    <property type="match status" value="1"/>
</dbReference>
<dbReference type="Pfam" id="PF01966">
    <property type="entry name" value="HD"/>
    <property type="match status" value="1"/>
</dbReference>
<dbReference type="InterPro" id="IPR006675">
    <property type="entry name" value="HDIG_dom"/>
</dbReference>